<dbReference type="RefSeq" id="WP_190455648.1">
    <property type="nucleotide sequence ID" value="NZ_JAMPLM010000060.1"/>
</dbReference>
<dbReference type="InterPro" id="IPR024755">
    <property type="entry name" value="cpYpsA"/>
</dbReference>
<evidence type="ECO:0000256" key="1">
    <source>
        <dbReference type="SAM" id="MobiDB-lite"/>
    </source>
</evidence>
<dbReference type="Proteomes" id="UP001476950">
    <property type="component" value="Unassembled WGS sequence"/>
</dbReference>
<feature type="region of interest" description="Disordered" evidence="1">
    <location>
        <begin position="1"/>
        <end position="22"/>
    </location>
</feature>
<dbReference type="Pfam" id="PF12694">
    <property type="entry name" value="cpYpsA"/>
    <property type="match status" value="1"/>
</dbReference>
<feature type="compositionally biased region" description="Basic and acidic residues" evidence="1">
    <location>
        <begin position="7"/>
        <end position="19"/>
    </location>
</feature>
<accession>A0ABV0KSU3</accession>
<dbReference type="EMBL" id="JAMPLM010000060">
    <property type="protein sequence ID" value="MEP1062305.1"/>
    <property type="molecule type" value="Genomic_DNA"/>
</dbReference>
<organism evidence="2 3">
    <name type="scientific">Stenomitos frigidus AS-A4</name>
    <dbReference type="NCBI Taxonomy" id="2933935"/>
    <lineage>
        <taxon>Bacteria</taxon>
        <taxon>Bacillati</taxon>
        <taxon>Cyanobacteriota</taxon>
        <taxon>Cyanophyceae</taxon>
        <taxon>Leptolyngbyales</taxon>
        <taxon>Leptolyngbyaceae</taxon>
        <taxon>Stenomitos</taxon>
    </lineage>
</organism>
<proteinExistence type="predicted"/>
<keyword evidence="3" id="KW-1185">Reference proteome</keyword>
<evidence type="ECO:0000313" key="3">
    <source>
        <dbReference type="Proteomes" id="UP001476950"/>
    </source>
</evidence>
<protein>
    <submittedName>
        <fullName evidence="2">Uncharacterized protein</fullName>
    </submittedName>
</protein>
<sequence>MQTPETAFKDMPEFPERTQRPAATASQWAHYAPVRKAGYECSTQGDRRFSALYAKLSDGRTIEEACQLDVKGYRVQGNDWRLGKGKLLLKPMPIEALHSQYKSLWQRWATENPVLMDTLTTAAEGKVLTDKFARTPISQAQVLAELLFVQQLDAAEVSDQATASPDRITALEPYQVFMFGGNTQGRHGKGAALQAMKFGAEYGNPCGRQGQAYAIVTKDLTKPKEQQLRSVPLNEIEQQISVFLEHAIAHPKHEFLVTRFGCELAGYSETEIGGLWVGKAVPTNVKLPQAFLNIVQAAALEPAIAPKTPTTKGVETVVPKPTTLVVISGGQTGADIGGLKAAHALGLQTGGVAPYGWLVECCARFPNGTNPRLADYGLVEGPCGNSAGHTYILRTELNVKQSDGTLVLGSIDPKQDKGTFRTVELADKHRKPCLHLSTANLFKHPNESVQRIKDWVLDEGVQTLNVAGNRESKCPGLEDRVETVLKVALAEIVRVRSELAMN</sequence>
<dbReference type="Gene3D" id="3.40.50.450">
    <property type="match status" value="1"/>
</dbReference>
<evidence type="ECO:0000313" key="2">
    <source>
        <dbReference type="EMBL" id="MEP1062305.1"/>
    </source>
</evidence>
<name>A0ABV0KSU3_9CYAN</name>
<reference evidence="2 3" key="1">
    <citation type="submission" date="2022-04" db="EMBL/GenBank/DDBJ databases">
        <title>Positive selection, recombination, and allopatry shape intraspecific diversity of widespread and dominant cyanobacteria.</title>
        <authorList>
            <person name="Wei J."/>
            <person name="Shu W."/>
            <person name="Hu C."/>
        </authorList>
    </citation>
    <scope>NUCLEOTIDE SEQUENCE [LARGE SCALE GENOMIC DNA]</scope>
    <source>
        <strain evidence="2 3">AS-A4</strain>
    </source>
</reference>
<gene>
    <name evidence="2" type="ORF">NDI38_28435</name>
</gene>
<comment type="caution">
    <text evidence="2">The sequence shown here is derived from an EMBL/GenBank/DDBJ whole genome shotgun (WGS) entry which is preliminary data.</text>
</comment>